<dbReference type="AlphaFoldDB" id="A0A1V1NZK1"/>
<dbReference type="PANTHER" id="PTHR34704">
    <property type="entry name" value="ATPASE"/>
    <property type="match status" value="1"/>
</dbReference>
<dbReference type="PANTHER" id="PTHR34704:SF1">
    <property type="entry name" value="ATPASE"/>
    <property type="match status" value="1"/>
</dbReference>
<evidence type="ECO:0000259" key="1">
    <source>
        <dbReference type="Pfam" id="PF03008"/>
    </source>
</evidence>
<dbReference type="SUPFAM" id="SSF52540">
    <property type="entry name" value="P-loop containing nucleoside triphosphate hydrolases"/>
    <property type="match status" value="1"/>
</dbReference>
<protein>
    <submittedName>
        <fullName evidence="2">Phage related ATPase</fullName>
    </submittedName>
</protein>
<evidence type="ECO:0000313" key="3">
    <source>
        <dbReference type="Proteomes" id="UP000189670"/>
    </source>
</evidence>
<proteinExistence type="predicted"/>
<feature type="domain" description="DUF234" evidence="1">
    <location>
        <begin position="203"/>
        <end position="296"/>
    </location>
</feature>
<sequence>MAAGRSKLISIMKYYWDNFWKDNHVMVILCGSIASFMVKKVIRSKALYGRVTLEILLQSLSPSESGLFFANKRSKEEILKYLMILGGVPKYLEEIDLNKSFNQNINRLCFENNSYLVNEISKIFYSQFKEAKTYLQIINVLKNNLFSFQEIANRIGKSSGGGLKYYLEQLENAEFITSYISFDRGWNTKFKKYRLSDEYLVFYFKYIEPNLKIIKQSPQTKLFEMLTSKSFTPWMGFAFERFCLKNAYELSNAMGFGSEVLVASPYFQKADERFQIDLIYQRTDQVITLCEIKYHTKTIDKQIIPQVERKVSLLPLPQGYTIEKALISLYGPSDALKQTSYFNHFVTIDDIL</sequence>
<evidence type="ECO:0000313" key="2">
    <source>
        <dbReference type="EMBL" id="ETR67946.1"/>
    </source>
</evidence>
<dbReference type="EMBL" id="ATBP01001146">
    <property type="protein sequence ID" value="ETR67946.1"/>
    <property type="molecule type" value="Genomic_DNA"/>
</dbReference>
<accession>A0A1V1NZK1</accession>
<dbReference type="Pfam" id="PF03008">
    <property type="entry name" value="DUF234"/>
    <property type="match status" value="1"/>
</dbReference>
<comment type="caution">
    <text evidence="2">The sequence shown here is derived from an EMBL/GenBank/DDBJ whole genome shotgun (WGS) entry which is preliminary data.</text>
</comment>
<reference evidence="3" key="1">
    <citation type="submission" date="2012-11" db="EMBL/GenBank/DDBJ databases">
        <authorList>
            <person name="Lucero-Rivera Y.E."/>
            <person name="Tovar-Ramirez D."/>
        </authorList>
    </citation>
    <scope>NUCLEOTIDE SEQUENCE [LARGE SCALE GENOMIC DNA]</scope>
    <source>
        <strain evidence="3">Araruama</strain>
    </source>
</reference>
<dbReference type="InterPro" id="IPR004256">
    <property type="entry name" value="DUF234"/>
</dbReference>
<gene>
    <name evidence="2" type="ORF">OMM_04858</name>
</gene>
<name>A0A1V1NZK1_9BACT</name>
<dbReference type="Proteomes" id="UP000189670">
    <property type="component" value="Unassembled WGS sequence"/>
</dbReference>
<organism evidence="2 3">
    <name type="scientific">Candidatus Magnetoglobus multicellularis str. Araruama</name>
    <dbReference type="NCBI Taxonomy" id="890399"/>
    <lineage>
        <taxon>Bacteria</taxon>
        <taxon>Pseudomonadati</taxon>
        <taxon>Thermodesulfobacteriota</taxon>
        <taxon>Desulfobacteria</taxon>
        <taxon>Desulfobacterales</taxon>
        <taxon>Desulfobacteraceae</taxon>
        <taxon>Candidatus Magnetoglobus</taxon>
    </lineage>
</organism>
<dbReference type="InterPro" id="IPR027417">
    <property type="entry name" value="P-loop_NTPase"/>
</dbReference>